<proteinExistence type="predicted"/>
<organism evidence="1 2">
    <name type="scientific">Streptosporangium minutum</name>
    <dbReference type="NCBI Taxonomy" id="569862"/>
    <lineage>
        <taxon>Bacteria</taxon>
        <taxon>Bacillati</taxon>
        <taxon>Actinomycetota</taxon>
        <taxon>Actinomycetes</taxon>
        <taxon>Streptosporangiales</taxon>
        <taxon>Streptosporangiaceae</taxon>
        <taxon>Streptosporangium</taxon>
    </lineage>
</organism>
<comment type="caution">
    <text evidence="1">The sequence shown here is derived from an EMBL/GenBank/DDBJ whole genome shotgun (WGS) entry which is preliminary data.</text>
</comment>
<gene>
    <name evidence="1" type="ORF">CA984_12470</name>
</gene>
<protein>
    <submittedName>
        <fullName evidence="1">Uncharacterized protein</fullName>
    </submittedName>
</protein>
<dbReference type="AlphaFoldDB" id="A0A243RS15"/>
<evidence type="ECO:0000313" key="1">
    <source>
        <dbReference type="EMBL" id="OUC97121.1"/>
    </source>
</evidence>
<dbReference type="EMBL" id="NGFP01000044">
    <property type="protein sequence ID" value="OUC97121.1"/>
    <property type="molecule type" value="Genomic_DNA"/>
</dbReference>
<evidence type="ECO:0000313" key="2">
    <source>
        <dbReference type="Proteomes" id="UP000194761"/>
    </source>
</evidence>
<accession>A0A243RS15</accession>
<keyword evidence="2" id="KW-1185">Reference proteome</keyword>
<reference evidence="1 2" key="1">
    <citation type="submission" date="2017-05" db="EMBL/GenBank/DDBJ databases">
        <title>Biotechnological potential of actinobacteria isolated from South African environments.</title>
        <authorList>
            <person name="Le Roes-Hill M."/>
            <person name="Prins A."/>
            <person name="Durrell K.A."/>
        </authorList>
    </citation>
    <scope>NUCLEOTIDE SEQUENCE [LARGE SCALE GENOMIC DNA]</scope>
    <source>
        <strain evidence="1">M26</strain>
    </source>
</reference>
<sequence>MDLTPASWQAAAPHLREQASSPRYAGLRPTVIGTRSHVAVSCANLVPWQGCSRNVGYDYSGLDRSMRERLEGVSRRLDSG</sequence>
<name>A0A243RS15_9ACTN</name>
<dbReference type="Proteomes" id="UP000194761">
    <property type="component" value="Unassembled WGS sequence"/>
</dbReference>